<dbReference type="SMART" id="SM00382">
    <property type="entry name" value="AAA"/>
    <property type="match status" value="1"/>
</dbReference>
<dbReference type="Pfam" id="PF23247">
    <property type="entry name" value="LRR_RPS2"/>
    <property type="match status" value="1"/>
</dbReference>
<dbReference type="InterPro" id="IPR035897">
    <property type="entry name" value="Toll_tir_struct_dom_sf"/>
</dbReference>
<dbReference type="SUPFAM" id="SSF46785">
    <property type="entry name" value="Winged helix' DNA-binding domain"/>
    <property type="match status" value="1"/>
</dbReference>
<keyword evidence="2" id="KW-0433">Leucine-rich repeat</keyword>
<dbReference type="Pfam" id="PF07725">
    <property type="entry name" value="LRR_3"/>
    <property type="match status" value="1"/>
</dbReference>
<dbReference type="InterPro" id="IPR000157">
    <property type="entry name" value="TIR_dom"/>
</dbReference>
<evidence type="ECO:0000256" key="3">
    <source>
        <dbReference type="ARBA" id="ARBA00022737"/>
    </source>
</evidence>
<dbReference type="InterPro" id="IPR002182">
    <property type="entry name" value="NB-ARC"/>
</dbReference>
<dbReference type="GO" id="GO:0043531">
    <property type="term" value="F:ADP binding"/>
    <property type="evidence" value="ECO:0007669"/>
    <property type="project" value="InterPro"/>
</dbReference>
<dbReference type="InterPro" id="IPR042197">
    <property type="entry name" value="Apaf_helical"/>
</dbReference>
<evidence type="ECO:0000256" key="4">
    <source>
        <dbReference type="ARBA" id="ARBA00022801"/>
    </source>
</evidence>
<dbReference type="InterPro" id="IPR036390">
    <property type="entry name" value="WH_DNA-bd_sf"/>
</dbReference>
<dbReference type="Pfam" id="PF01582">
    <property type="entry name" value="TIR"/>
    <property type="match status" value="1"/>
</dbReference>
<gene>
    <name evidence="9" type="ORF">BOLC1T05785H</name>
</gene>
<dbReference type="PRINTS" id="PR00364">
    <property type="entry name" value="DISEASERSIST"/>
</dbReference>
<dbReference type="SMART" id="SM00255">
    <property type="entry name" value="TIR"/>
    <property type="match status" value="1"/>
</dbReference>
<dbReference type="InterPro" id="IPR006553">
    <property type="entry name" value="Leu-rich_rpt_Cys-con_subtyp"/>
</dbReference>
<dbReference type="InterPro" id="IPR058192">
    <property type="entry name" value="WHD_ROQ1-like"/>
</dbReference>
<dbReference type="Gene3D" id="1.10.8.430">
    <property type="entry name" value="Helical domain of apoptotic protease-activating factors"/>
    <property type="match status" value="1"/>
</dbReference>
<dbReference type="InterPro" id="IPR001611">
    <property type="entry name" value="Leu-rich_rpt"/>
</dbReference>
<dbReference type="Gene3D" id="3.40.50.300">
    <property type="entry name" value="P-loop containing nucleotide triphosphate hydrolases"/>
    <property type="match status" value="1"/>
</dbReference>
<evidence type="ECO:0000256" key="7">
    <source>
        <dbReference type="ARBA" id="ARBA00047304"/>
    </source>
</evidence>
<dbReference type="InterPro" id="IPR011713">
    <property type="entry name" value="Leu-rich_rpt_3"/>
</dbReference>
<name>A0A3P6FYA9_BRAOL</name>
<dbReference type="EC" id="3.2.2.6" evidence="1"/>
<evidence type="ECO:0000256" key="2">
    <source>
        <dbReference type="ARBA" id="ARBA00022614"/>
    </source>
</evidence>
<evidence type="ECO:0000256" key="1">
    <source>
        <dbReference type="ARBA" id="ARBA00011982"/>
    </source>
</evidence>
<keyword evidence="4" id="KW-0378">Hydrolase</keyword>
<dbReference type="FunFam" id="1.10.8.430:FF:000002">
    <property type="entry name" value="Disease resistance protein (TIR-NBS-LRR class)"/>
    <property type="match status" value="1"/>
</dbReference>
<accession>A0A3P6FYA9</accession>
<dbReference type="SMART" id="SM00367">
    <property type="entry name" value="LRR_CC"/>
    <property type="match status" value="10"/>
</dbReference>
<dbReference type="InterPro" id="IPR057135">
    <property type="entry name" value="At4g27190-like_LRR"/>
</dbReference>
<dbReference type="GO" id="GO:0061809">
    <property type="term" value="F:NAD+ nucleosidase activity, cyclic ADP-ribose generating"/>
    <property type="evidence" value="ECO:0007669"/>
    <property type="project" value="UniProtKB-EC"/>
</dbReference>
<evidence type="ECO:0000256" key="5">
    <source>
        <dbReference type="ARBA" id="ARBA00022821"/>
    </source>
</evidence>
<dbReference type="InterPro" id="IPR027417">
    <property type="entry name" value="P-loop_NTPase"/>
</dbReference>
<evidence type="ECO:0000313" key="9">
    <source>
        <dbReference type="EMBL" id="VDD53396.1"/>
    </source>
</evidence>
<dbReference type="EMBL" id="LR031878">
    <property type="protein sequence ID" value="VDD53396.1"/>
    <property type="molecule type" value="Genomic_DNA"/>
</dbReference>
<comment type="catalytic activity">
    <reaction evidence="7">
        <text>NAD(+) + H2O = ADP-D-ribose + nicotinamide + H(+)</text>
        <dbReference type="Rhea" id="RHEA:16301"/>
        <dbReference type="ChEBI" id="CHEBI:15377"/>
        <dbReference type="ChEBI" id="CHEBI:15378"/>
        <dbReference type="ChEBI" id="CHEBI:17154"/>
        <dbReference type="ChEBI" id="CHEBI:57540"/>
        <dbReference type="ChEBI" id="CHEBI:57967"/>
        <dbReference type="EC" id="3.2.2.6"/>
    </reaction>
    <physiologicalReaction direction="left-to-right" evidence="7">
        <dbReference type="Rhea" id="RHEA:16302"/>
    </physiologicalReaction>
</comment>
<keyword evidence="3" id="KW-0677">Repeat</keyword>
<reference evidence="9" key="1">
    <citation type="submission" date="2018-11" db="EMBL/GenBank/DDBJ databases">
        <authorList>
            <consortium name="Genoscope - CEA"/>
            <person name="William W."/>
        </authorList>
    </citation>
    <scope>NUCLEOTIDE SEQUENCE</scope>
</reference>
<dbReference type="FunFam" id="3.80.10.10:FF:000845">
    <property type="entry name" value="Disease resistance protein (TIR-NBS-LRR class)"/>
    <property type="match status" value="1"/>
</dbReference>
<dbReference type="InterPro" id="IPR003593">
    <property type="entry name" value="AAA+_ATPase"/>
</dbReference>
<dbReference type="SUPFAM" id="SSF52200">
    <property type="entry name" value="Toll/Interleukin receptor TIR domain"/>
    <property type="match status" value="1"/>
</dbReference>
<protein>
    <recommendedName>
        <fullName evidence="1">ADP-ribosyl cyclase/cyclic ADP-ribose hydrolase</fullName>
        <ecNumber evidence="1">3.2.2.6</ecNumber>
    </recommendedName>
</protein>
<dbReference type="GO" id="GO:0007165">
    <property type="term" value="P:signal transduction"/>
    <property type="evidence" value="ECO:0007669"/>
    <property type="project" value="InterPro"/>
</dbReference>
<dbReference type="GO" id="GO:0006952">
    <property type="term" value="P:defense response"/>
    <property type="evidence" value="ECO:0007669"/>
    <property type="project" value="UniProtKB-KW"/>
</dbReference>
<dbReference type="InterPro" id="IPR032675">
    <property type="entry name" value="LRR_dom_sf"/>
</dbReference>
<keyword evidence="5" id="KW-0611">Plant defense</keyword>
<dbReference type="PANTHER" id="PTHR11017">
    <property type="entry name" value="LEUCINE-RICH REPEAT-CONTAINING PROTEIN"/>
    <property type="match status" value="1"/>
</dbReference>
<evidence type="ECO:0000259" key="8">
    <source>
        <dbReference type="PROSITE" id="PS50104"/>
    </source>
</evidence>
<dbReference type="Gene3D" id="3.80.10.10">
    <property type="entry name" value="Ribonuclease Inhibitor"/>
    <property type="match status" value="4"/>
</dbReference>
<dbReference type="Gene3D" id="3.40.50.10140">
    <property type="entry name" value="Toll/interleukin-1 receptor homology (TIR) domain"/>
    <property type="match status" value="1"/>
</dbReference>
<dbReference type="PROSITE" id="PS50104">
    <property type="entry name" value="TIR"/>
    <property type="match status" value="1"/>
</dbReference>
<sequence length="1297" mass="144859">MYLYLLPVIVATPLCSRIFSFVYAKFKVQENKIIASSPSSPSPKSTLPRNCIHDVFPSFHGADVRKSFLSHLLKEFGIKGINLFIDNEITRGEFIGPELKKAIQGSRIAIVLLSKRYASSSWCLDELVEIMKCKEELSQTVMPVFYEVDPSDVKKQAGDFGKVFKKTCKGKTNEVIVKWSQALAKVATLAGYHSKNWDNEAKMIEDVATDVANKLFNSTPPRDLDEFIGMEAHMNKISPVLRTDLDEVRMIGIWGPAGIGKTTIARCLFNQLSHSFQHSVFLMNVKAMYTPPICSDDHNVKLHLQQKLLSQLLNQKEDLEISHLGVAQERLKDKKVLVVLDNVDRLVQLEAMAKETGWFGHGSRIIITTQDRKILKAHGITDIYKVDFPTDFEAIQMFCMYAFGKKSPEDGFENLVWEVTRLVGKLPLGLRVMGSHFRGMSKQEWENELPELWRCLDGEIESILMFSYNALSQENKDLFLHIACFFNYVMIEKVAEYLSKRFSDARQRLNVLAEKSFISLKSELVIMHDLLVQLGRDIVRKQSSEPGQRQFLVDKRETCEVLSDDAAGSGSVIGVMFDGHEINVSERAFEGMSNLQFLRLEVERAGGGDAFHLFGGQSNLSRKLRLLKWRFFPMTCLNCIPNPELLVELSMHGSKLEKLWEGTKPLSNLKWVNLSDSKNLKDVSSLSTATSLQELNLRGCSSLVELPSSIGNAIHLKKLDLSGCSSLVELPSSIGNATNLQFLSLSNCSSLLELPSSIGNATNLQFLSLKELSLMGCSSLVELPSSIGNAIHLKKLDLSGCSSLVELPSSIGNATNLQFLSLSNCSSLLELPSSIGNATNLQFLSLSNCSSLVELPSSIGNAIRNLKELDFRDCSSLVGVPSSIGNATNLKRLDFSRCSSLVELPSSIGNATNLQFLSLSNCSSLVELPSSIGNAIRNLKELDFRDCSSLVGVPSSIGNATNLKRLDFSRCSSLVELPASIGNLQKLDSLILRECCKLEALPVNINLKSLTTLDLTDCSLMQSFPEISTNIIFMYLTGTAIKQVPSSISLWPRLFDLHMSYSENLKEFPQVLDIMTDLVMSNTEIQEISPWIERISGLRRLVLDGCKKLLSLPQLPSSLSQLDAKDCESLERLDCSFLNQKIDLNFANCFKLNKEARDVIIQTSPYYNFTILPGKEMPNYFNYQANGGSLVMKLNDRPSPSSMIWKACILLVRKDEVEAGIGQLVYVHLYTSVIKQNSLDVPCSPSYHTLFRPLTEHLYIFEFEADVTSGELCFEFWVDSDHEWMIKECGVHYLNTS</sequence>
<dbReference type="Pfam" id="PF00560">
    <property type="entry name" value="LRR_1"/>
    <property type="match status" value="2"/>
</dbReference>
<dbReference type="PANTHER" id="PTHR11017:SF571">
    <property type="entry name" value="TIR DOMAIN-CONTAINING PROTEIN"/>
    <property type="match status" value="1"/>
</dbReference>
<organism evidence="9">
    <name type="scientific">Brassica oleracea</name>
    <name type="common">Wild cabbage</name>
    <dbReference type="NCBI Taxonomy" id="3712"/>
    <lineage>
        <taxon>Eukaryota</taxon>
        <taxon>Viridiplantae</taxon>
        <taxon>Streptophyta</taxon>
        <taxon>Embryophyta</taxon>
        <taxon>Tracheophyta</taxon>
        <taxon>Spermatophyta</taxon>
        <taxon>Magnoliopsida</taxon>
        <taxon>eudicotyledons</taxon>
        <taxon>Gunneridae</taxon>
        <taxon>Pentapetalae</taxon>
        <taxon>rosids</taxon>
        <taxon>malvids</taxon>
        <taxon>Brassicales</taxon>
        <taxon>Brassicaceae</taxon>
        <taxon>Brassiceae</taxon>
        <taxon>Brassica</taxon>
    </lineage>
</organism>
<evidence type="ECO:0000256" key="6">
    <source>
        <dbReference type="ARBA" id="ARBA00023027"/>
    </source>
</evidence>
<dbReference type="FunFam" id="3.40.50.300:FF:001002">
    <property type="entry name" value="Disease resistance protein (TIR-NBS-LRR class)"/>
    <property type="match status" value="1"/>
</dbReference>
<dbReference type="Pfam" id="PF23282">
    <property type="entry name" value="WHD_ROQ1"/>
    <property type="match status" value="1"/>
</dbReference>
<keyword evidence="6" id="KW-0520">NAD</keyword>
<dbReference type="SUPFAM" id="SSF52540">
    <property type="entry name" value="P-loop containing nucleoside triphosphate hydrolases"/>
    <property type="match status" value="1"/>
</dbReference>
<dbReference type="InterPro" id="IPR044974">
    <property type="entry name" value="Disease_R_plants"/>
</dbReference>
<dbReference type="FunFam" id="3.40.50.10140:FF:000007">
    <property type="entry name" value="Disease resistance protein (TIR-NBS-LRR class)"/>
    <property type="match status" value="1"/>
</dbReference>
<feature type="domain" description="TIR" evidence="8">
    <location>
        <begin position="51"/>
        <end position="215"/>
    </location>
</feature>
<dbReference type="SUPFAM" id="SSF52058">
    <property type="entry name" value="L domain-like"/>
    <property type="match status" value="2"/>
</dbReference>
<proteinExistence type="predicted"/>
<dbReference type="Pfam" id="PF00931">
    <property type="entry name" value="NB-ARC"/>
    <property type="match status" value="1"/>
</dbReference>